<dbReference type="AlphaFoldDB" id="A0A9W8QPF4"/>
<comment type="function">
    <text evidence="14">Carrier of the growing fatty acid chain in fatty acid biosynthesis.</text>
</comment>
<dbReference type="Pfam" id="PF00550">
    <property type="entry name" value="PP-binding"/>
    <property type="match status" value="1"/>
</dbReference>
<evidence type="ECO:0000256" key="1">
    <source>
        <dbReference type="ARBA" id="ARBA00004173"/>
    </source>
</evidence>
<evidence type="ECO:0000256" key="6">
    <source>
        <dbReference type="ARBA" id="ARBA00022516"/>
    </source>
</evidence>
<comment type="subcellular location">
    <subcellularLocation>
        <location evidence="1">Mitochondrion</location>
    </subcellularLocation>
</comment>
<evidence type="ECO:0000256" key="8">
    <source>
        <dbReference type="ARBA" id="ARBA00022832"/>
    </source>
</evidence>
<dbReference type="KEGG" id="amus:LMH87_005714"/>
<protein>
    <recommendedName>
        <fullName evidence="14">Acyl carrier protein</fullName>
    </recommendedName>
</protein>
<keyword evidence="17" id="KW-1185">Reference proteome</keyword>
<evidence type="ECO:0000256" key="12">
    <source>
        <dbReference type="ARBA" id="ARBA00023128"/>
    </source>
</evidence>
<comment type="caution">
    <text evidence="16">The sequence shown here is derived from an EMBL/GenBank/DDBJ whole genome shotgun (WGS) entry which is preliminary data.</text>
</comment>
<evidence type="ECO:0000313" key="17">
    <source>
        <dbReference type="Proteomes" id="UP001144673"/>
    </source>
</evidence>
<keyword evidence="4" id="KW-0813">Transport</keyword>
<keyword evidence="5 14" id="KW-0596">Phosphopantetheine</keyword>
<dbReference type="FunFam" id="1.10.1200.10:FF:000003">
    <property type="entry name" value="Acyl carrier protein"/>
    <property type="match status" value="1"/>
</dbReference>
<dbReference type="SUPFAM" id="SSF47336">
    <property type="entry name" value="ACP-like"/>
    <property type="match status" value="1"/>
</dbReference>
<proteinExistence type="inferred from homology"/>
<organism evidence="16 17">
    <name type="scientific">Akanthomyces muscarius</name>
    <name type="common">Entomopathogenic fungus</name>
    <name type="synonym">Lecanicillium muscarium</name>
    <dbReference type="NCBI Taxonomy" id="2231603"/>
    <lineage>
        <taxon>Eukaryota</taxon>
        <taxon>Fungi</taxon>
        <taxon>Dikarya</taxon>
        <taxon>Ascomycota</taxon>
        <taxon>Pezizomycotina</taxon>
        <taxon>Sordariomycetes</taxon>
        <taxon>Hypocreomycetidae</taxon>
        <taxon>Hypocreales</taxon>
        <taxon>Cordycipitaceae</taxon>
        <taxon>Akanthomyces</taxon>
    </lineage>
</organism>
<dbReference type="GeneID" id="80892873"/>
<gene>
    <name evidence="16" type="ORF">LMH87_005714</name>
</gene>
<feature type="domain" description="Carrier" evidence="15">
    <location>
        <begin position="57"/>
        <end position="133"/>
    </location>
</feature>
<dbReference type="NCBIfam" id="TIGR00517">
    <property type="entry name" value="acyl_carrier"/>
    <property type="match status" value="1"/>
</dbReference>
<accession>A0A9W8QPF4</accession>
<evidence type="ECO:0000259" key="15">
    <source>
        <dbReference type="PROSITE" id="PS50075"/>
    </source>
</evidence>
<dbReference type="EMBL" id="JAJHUN010000001">
    <property type="protein sequence ID" value="KAJ4164022.1"/>
    <property type="molecule type" value="Genomic_DNA"/>
</dbReference>
<keyword evidence="13 14" id="KW-0275">Fatty acid biosynthesis</keyword>
<name>A0A9W8QPF4_AKAMU</name>
<evidence type="ECO:0000256" key="10">
    <source>
        <dbReference type="ARBA" id="ARBA00022982"/>
    </source>
</evidence>
<comment type="pathway">
    <text evidence="2">Lipid metabolism; fatty acid biosynthesis.</text>
</comment>
<reference evidence="16" key="1">
    <citation type="journal article" date="2023" name="Access Microbiol">
        <title>De-novo genome assembly for Akanthomyces muscarius, a biocontrol agent of insect agricultural pests.</title>
        <authorList>
            <person name="Erdos Z."/>
            <person name="Studholme D.J."/>
            <person name="Raymond B."/>
            <person name="Sharma M."/>
        </authorList>
    </citation>
    <scope>NUCLEOTIDE SEQUENCE</scope>
    <source>
        <strain evidence="16">Ve6</strain>
    </source>
</reference>
<evidence type="ECO:0000256" key="3">
    <source>
        <dbReference type="ARBA" id="ARBA00010930"/>
    </source>
</evidence>
<evidence type="ECO:0000256" key="5">
    <source>
        <dbReference type="ARBA" id="ARBA00022450"/>
    </source>
</evidence>
<keyword evidence="8" id="KW-0276">Fatty acid metabolism</keyword>
<keyword evidence="6 14" id="KW-0444">Lipid biosynthesis</keyword>
<dbReference type="InterPro" id="IPR009081">
    <property type="entry name" value="PP-bd_ACP"/>
</dbReference>
<evidence type="ECO:0000256" key="7">
    <source>
        <dbReference type="ARBA" id="ARBA00022553"/>
    </source>
</evidence>
<dbReference type="InterPro" id="IPR036736">
    <property type="entry name" value="ACP-like_sf"/>
</dbReference>
<dbReference type="InterPro" id="IPR006162">
    <property type="entry name" value="Ppantetheine_attach_site"/>
</dbReference>
<dbReference type="PROSITE" id="PS00012">
    <property type="entry name" value="PHOSPHOPANTETHEINE"/>
    <property type="match status" value="1"/>
</dbReference>
<dbReference type="InterPro" id="IPR003231">
    <property type="entry name" value="ACP"/>
</dbReference>
<evidence type="ECO:0000256" key="2">
    <source>
        <dbReference type="ARBA" id="ARBA00005194"/>
    </source>
</evidence>
<evidence type="ECO:0000256" key="13">
    <source>
        <dbReference type="ARBA" id="ARBA00023160"/>
    </source>
</evidence>
<keyword evidence="7" id="KW-0597">Phosphoprotein</keyword>
<evidence type="ECO:0000256" key="9">
    <source>
        <dbReference type="ARBA" id="ARBA00022946"/>
    </source>
</evidence>
<dbReference type="HAMAP" id="MF_01217">
    <property type="entry name" value="Acyl_carrier"/>
    <property type="match status" value="1"/>
</dbReference>
<evidence type="ECO:0000313" key="16">
    <source>
        <dbReference type="EMBL" id="KAJ4164022.1"/>
    </source>
</evidence>
<dbReference type="Proteomes" id="UP001144673">
    <property type="component" value="Chromosome 1"/>
</dbReference>
<dbReference type="RefSeq" id="XP_056058937.1">
    <property type="nucleotide sequence ID" value="XM_056203482.1"/>
</dbReference>
<sequence>MFRTAVLRSVAARAAFAPAVRRTTLVAAPRVVAPMALRAAQFVPVRMYSAGGGLKKEEVEGRIMSLLQGFDKVNDTTNIKPAAHFANDLGLDSLDTVEVVMAIEEEFSIEIPDKDADTIHSVDKAVEYILSQPDAN</sequence>
<dbReference type="GO" id="GO:0000036">
    <property type="term" value="F:acyl carrier activity"/>
    <property type="evidence" value="ECO:0007669"/>
    <property type="project" value="TreeGrafter"/>
</dbReference>
<dbReference type="PANTHER" id="PTHR20863:SF28">
    <property type="entry name" value="ACYL CARRIER PROTEIN, MITOCHONDRIAL"/>
    <property type="match status" value="1"/>
</dbReference>
<keyword evidence="11" id="KW-0443">Lipid metabolism</keyword>
<dbReference type="Gene3D" id="1.10.1200.10">
    <property type="entry name" value="ACP-like"/>
    <property type="match status" value="1"/>
</dbReference>
<dbReference type="GO" id="GO:0000035">
    <property type="term" value="F:acyl binding"/>
    <property type="evidence" value="ECO:0007669"/>
    <property type="project" value="TreeGrafter"/>
</dbReference>
<evidence type="ECO:0000256" key="11">
    <source>
        <dbReference type="ARBA" id="ARBA00023098"/>
    </source>
</evidence>
<dbReference type="PANTHER" id="PTHR20863">
    <property type="entry name" value="ACYL CARRIER PROTEIN"/>
    <property type="match status" value="1"/>
</dbReference>
<evidence type="ECO:0000256" key="4">
    <source>
        <dbReference type="ARBA" id="ARBA00022448"/>
    </source>
</evidence>
<keyword evidence="9" id="KW-0809">Transit peptide</keyword>
<dbReference type="NCBIfam" id="NF002148">
    <property type="entry name" value="PRK00982.1-2"/>
    <property type="match status" value="1"/>
</dbReference>
<keyword evidence="10" id="KW-0249">Electron transport</keyword>
<comment type="similarity">
    <text evidence="3">Belongs to the acyl carrier protein (ACP) family.</text>
</comment>
<dbReference type="GO" id="GO:0099128">
    <property type="term" value="C:mitochondrial [2Fe-2S] assembly complex"/>
    <property type="evidence" value="ECO:0007669"/>
    <property type="project" value="UniProtKB-ARBA"/>
</dbReference>
<keyword evidence="12" id="KW-0496">Mitochondrion</keyword>
<evidence type="ECO:0000256" key="14">
    <source>
        <dbReference type="RuleBase" id="RU000722"/>
    </source>
</evidence>
<dbReference type="PROSITE" id="PS50075">
    <property type="entry name" value="CARRIER"/>
    <property type="match status" value="1"/>
</dbReference>